<dbReference type="EMBL" id="NMQE01000582">
    <property type="protein sequence ID" value="PMB19637.1"/>
    <property type="molecule type" value="Genomic_DNA"/>
</dbReference>
<sequence length="106" mass="11039">MLLRYVAPDGAPVWLEGRHPVGVIEARTHAAVLPALAQVEQATAQGLTAAGFVAYEAAHGLDSAFPRADAPLPLVWFAVFEQVHELSGAGAPFCPHPLCPPLPPAG</sequence>
<dbReference type="Proteomes" id="UP000235081">
    <property type="component" value="Unassembled WGS sequence"/>
</dbReference>
<comment type="caution">
    <text evidence="1">The sequence shown here is derived from an EMBL/GenBank/DDBJ whole genome shotgun (WGS) entry which is preliminary data.</text>
</comment>
<feature type="non-terminal residue" evidence="1">
    <location>
        <position position="106"/>
    </location>
</feature>
<name>A0A2N6LAS2_9CYAN</name>
<dbReference type="AlphaFoldDB" id="A0A2N6LAS2"/>
<accession>A0A2N6LAS2</accession>
<evidence type="ECO:0000313" key="1">
    <source>
        <dbReference type="EMBL" id="PMB19637.1"/>
    </source>
</evidence>
<organism evidence="1 2">
    <name type="scientific">Fischerella thermalis CCMEE 5318</name>
    <dbReference type="NCBI Taxonomy" id="2019666"/>
    <lineage>
        <taxon>Bacteria</taxon>
        <taxon>Bacillati</taxon>
        <taxon>Cyanobacteriota</taxon>
        <taxon>Cyanophyceae</taxon>
        <taxon>Nostocales</taxon>
        <taxon>Hapalosiphonaceae</taxon>
        <taxon>Fischerella</taxon>
    </lineage>
</organism>
<proteinExistence type="predicted"/>
<gene>
    <name evidence="1" type="ORF">CEN46_18195</name>
</gene>
<protein>
    <submittedName>
        <fullName evidence="1">Uncharacterized protein</fullName>
    </submittedName>
</protein>
<evidence type="ECO:0000313" key="2">
    <source>
        <dbReference type="Proteomes" id="UP000235081"/>
    </source>
</evidence>
<reference evidence="1 2" key="1">
    <citation type="submission" date="2017-07" db="EMBL/GenBank/DDBJ databases">
        <title>Genomes of Fischerella (Mastigocladus) sp. strains.</title>
        <authorList>
            <person name="Miller S.R."/>
        </authorList>
    </citation>
    <scope>NUCLEOTIDE SEQUENCE [LARGE SCALE GENOMIC DNA]</scope>
    <source>
        <strain evidence="1 2">CCMEE 5318</strain>
    </source>
</reference>